<dbReference type="InterPro" id="IPR036366">
    <property type="entry name" value="PGBDSf"/>
</dbReference>
<dbReference type="InterPro" id="IPR036365">
    <property type="entry name" value="PGBD-like_sf"/>
</dbReference>
<proteinExistence type="predicted"/>
<dbReference type="SUPFAM" id="SSF47090">
    <property type="entry name" value="PGBD-like"/>
    <property type="match status" value="2"/>
</dbReference>
<name>A0A2A2TJ79_9CYAN</name>
<dbReference type="InterPro" id="IPR002477">
    <property type="entry name" value="Peptidoglycan-bd-like"/>
</dbReference>
<feature type="domain" description="Peptidoglycan binding-like" evidence="1">
    <location>
        <begin position="18"/>
        <end position="75"/>
    </location>
</feature>
<dbReference type="Proteomes" id="UP000218238">
    <property type="component" value="Unassembled WGS sequence"/>
</dbReference>
<feature type="domain" description="Peptidoglycan binding-like" evidence="1">
    <location>
        <begin position="92"/>
        <end position="147"/>
    </location>
</feature>
<dbReference type="EMBL" id="NTFS01000105">
    <property type="protein sequence ID" value="PAX55138.1"/>
    <property type="molecule type" value="Genomic_DNA"/>
</dbReference>
<evidence type="ECO:0000313" key="3">
    <source>
        <dbReference type="Proteomes" id="UP000218238"/>
    </source>
</evidence>
<comment type="caution">
    <text evidence="2">The sequence shown here is derived from an EMBL/GenBank/DDBJ whole genome shotgun (WGS) entry which is preliminary data.</text>
</comment>
<sequence length="157" mass="17154">MPAEISGNFPTLKIGLEGEKVKELQQLLNPRLPGPDRFPANGIFGSETEHAVETVQYQFFLKQTGIADEMVWKSLRAKAPVGKPLLRRGIKSELVAMVQEVLKDNGLYGGAVDGDFGLGTETAIKNVQRTRRLAVDGIIGNQTWKALCDIATFVSVD</sequence>
<dbReference type="OrthoDB" id="511527at2"/>
<evidence type="ECO:0000259" key="1">
    <source>
        <dbReference type="Pfam" id="PF01471"/>
    </source>
</evidence>
<evidence type="ECO:0000313" key="2">
    <source>
        <dbReference type="EMBL" id="PAX55138.1"/>
    </source>
</evidence>
<reference evidence="2 3" key="1">
    <citation type="submission" date="2017-08" db="EMBL/GenBank/DDBJ databases">
        <title>Draft genome sequence of filamentous cyanobacterium Calothrix elsteri CCALA 953.</title>
        <authorList>
            <person name="Gagunashvili A.N."/>
            <person name="Elster J."/>
            <person name="Andresson O.S."/>
        </authorList>
    </citation>
    <scope>NUCLEOTIDE SEQUENCE [LARGE SCALE GENOMIC DNA]</scope>
    <source>
        <strain evidence="2 3">CCALA 953</strain>
    </source>
</reference>
<dbReference type="Pfam" id="PF01471">
    <property type="entry name" value="PG_binding_1"/>
    <property type="match status" value="2"/>
</dbReference>
<protein>
    <submittedName>
        <fullName evidence="2">Peptidoglycan-binding protein</fullName>
    </submittedName>
</protein>
<dbReference type="RefSeq" id="WP_095721872.1">
    <property type="nucleotide sequence ID" value="NZ_NTFS01000105.1"/>
</dbReference>
<keyword evidence="3" id="KW-1185">Reference proteome</keyword>
<dbReference type="AlphaFoldDB" id="A0A2A2TJ79"/>
<gene>
    <name evidence="2" type="ORF">CK510_11720</name>
</gene>
<dbReference type="Gene3D" id="1.10.101.10">
    <property type="entry name" value="PGBD-like superfamily/PGBD"/>
    <property type="match status" value="2"/>
</dbReference>
<accession>A0A2A2TJ79</accession>
<organism evidence="2 3">
    <name type="scientific">Brunnivagina elsteri CCALA 953</name>
    <dbReference type="NCBI Taxonomy" id="987040"/>
    <lineage>
        <taxon>Bacteria</taxon>
        <taxon>Bacillati</taxon>
        <taxon>Cyanobacteriota</taxon>
        <taxon>Cyanophyceae</taxon>
        <taxon>Nostocales</taxon>
        <taxon>Calotrichaceae</taxon>
        <taxon>Brunnivagina</taxon>
    </lineage>
</organism>